<dbReference type="InterPro" id="IPR005325">
    <property type="entry name" value="DUF308_memb"/>
</dbReference>
<feature type="transmembrane region" description="Helical" evidence="1">
    <location>
        <begin position="144"/>
        <end position="163"/>
    </location>
</feature>
<sequence>MPTPLPTPSAPPSPSMRSTEQRIRRHLGDHWKSYAFQGGLMALAGVLALLAPLVATLASAIFFGWLLLVLGVVGIVTSVRLRGSTGFWSGLIVSALALVLGVMILFDPFAGAVTLTTLLAIYFLLSGLSMLSLANAFRPSTARFWLPALAGVLNIALAVLLVLGLPGTALWASGVFLGISLLSSGLGLLFAALDARGSRRA</sequence>
<dbReference type="GO" id="GO:0005886">
    <property type="term" value="C:plasma membrane"/>
    <property type="evidence" value="ECO:0007669"/>
    <property type="project" value="TreeGrafter"/>
</dbReference>
<dbReference type="EMBL" id="FNIT01000005">
    <property type="protein sequence ID" value="SDO33648.1"/>
    <property type="molecule type" value="Genomic_DNA"/>
</dbReference>
<accession>A0A1H0IQH3</accession>
<dbReference type="InterPro" id="IPR052712">
    <property type="entry name" value="Acid_resist_chaperone_HdeD"/>
</dbReference>
<evidence type="ECO:0000313" key="3">
    <source>
        <dbReference type="Proteomes" id="UP000198793"/>
    </source>
</evidence>
<dbReference type="Pfam" id="PF03729">
    <property type="entry name" value="DUF308"/>
    <property type="match status" value="2"/>
</dbReference>
<dbReference type="PANTHER" id="PTHR34989:SF1">
    <property type="entry name" value="PROTEIN HDED"/>
    <property type="match status" value="1"/>
</dbReference>
<reference evidence="2 3" key="1">
    <citation type="submission" date="2016-10" db="EMBL/GenBank/DDBJ databases">
        <authorList>
            <person name="de Groot N.N."/>
        </authorList>
    </citation>
    <scope>NUCLEOTIDE SEQUENCE [LARGE SCALE GENOMIC DNA]</scope>
    <source>
        <strain evidence="3">L7-484,KACC 16230,DSM 25025</strain>
    </source>
</reference>
<keyword evidence="1" id="KW-0472">Membrane</keyword>
<dbReference type="RefSeq" id="WP_244519610.1">
    <property type="nucleotide sequence ID" value="NZ_FNIT01000005.1"/>
</dbReference>
<dbReference type="Proteomes" id="UP000198793">
    <property type="component" value="Unassembled WGS sequence"/>
</dbReference>
<name>A0A1H0IQH3_9HYPH</name>
<dbReference type="STRING" id="1166073.SAMN05192530_105280"/>
<dbReference type="AlphaFoldDB" id="A0A1H0IQH3"/>
<feature type="transmembrane region" description="Helical" evidence="1">
    <location>
        <begin position="112"/>
        <end position="137"/>
    </location>
</feature>
<feature type="transmembrane region" description="Helical" evidence="1">
    <location>
        <begin position="86"/>
        <end position="106"/>
    </location>
</feature>
<protein>
    <submittedName>
        <fullName evidence="2">Uncharacterized membrane protein HdeD, DUF308 family</fullName>
    </submittedName>
</protein>
<organism evidence="2 3">
    <name type="scientific">Aureimonas jatrophae</name>
    <dbReference type="NCBI Taxonomy" id="1166073"/>
    <lineage>
        <taxon>Bacteria</taxon>
        <taxon>Pseudomonadati</taxon>
        <taxon>Pseudomonadota</taxon>
        <taxon>Alphaproteobacteria</taxon>
        <taxon>Hyphomicrobiales</taxon>
        <taxon>Aurantimonadaceae</taxon>
        <taxon>Aureimonas</taxon>
    </lineage>
</organism>
<feature type="transmembrane region" description="Helical" evidence="1">
    <location>
        <begin position="169"/>
        <end position="193"/>
    </location>
</feature>
<feature type="transmembrane region" description="Helical" evidence="1">
    <location>
        <begin position="60"/>
        <end position="79"/>
    </location>
</feature>
<keyword evidence="1" id="KW-1133">Transmembrane helix</keyword>
<dbReference type="PANTHER" id="PTHR34989">
    <property type="entry name" value="PROTEIN HDED"/>
    <property type="match status" value="1"/>
</dbReference>
<feature type="transmembrane region" description="Helical" evidence="1">
    <location>
        <begin position="34"/>
        <end position="54"/>
    </location>
</feature>
<proteinExistence type="predicted"/>
<gene>
    <name evidence="2" type="ORF">SAMN05192530_105280</name>
</gene>
<evidence type="ECO:0000256" key="1">
    <source>
        <dbReference type="SAM" id="Phobius"/>
    </source>
</evidence>
<keyword evidence="3" id="KW-1185">Reference proteome</keyword>
<evidence type="ECO:0000313" key="2">
    <source>
        <dbReference type="EMBL" id="SDO33648.1"/>
    </source>
</evidence>
<keyword evidence="1" id="KW-0812">Transmembrane</keyword>